<dbReference type="PANTHER" id="PTHR36221:SF1">
    <property type="entry name" value="DUF742 DOMAIN-CONTAINING PROTEIN"/>
    <property type="match status" value="1"/>
</dbReference>
<feature type="region of interest" description="Disordered" evidence="1">
    <location>
        <begin position="1"/>
        <end position="24"/>
    </location>
</feature>
<dbReference type="Proteomes" id="UP000547510">
    <property type="component" value="Unassembled WGS sequence"/>
</dbReference>
<keyword evidence="3" id="KW-1185">Reference proteome</keyword>
<dbReference type="AlphaFoldDB" id="A0A841CIP0"/>
<sequence>MDDLSRIPGNPRQEALPTVGSGVVSDHDHSAAKIIRPLEELVVSTFRVRPYTMTGGRTRSTTTLAIETIVTTNERAERDALTSTAEHRIISDLCRHPHSVAEVAARLRLPLGVVRVLLADMSDMALINVHAQAGTSGDGRPTMELMERVLTGLRRI</sequence>
<evidence type="ECO:0008006" key="4">
    <source>
        <dbReference type="Google" id="ProtNLM"/>
    </source>
</evidence>
<dbReference type="RefSeq" id="WP_312864961.1">
    <property type="nucleotide sequence ID" value="NZ_JACHJN010000005.1"/>
</dbReference>
<dbReference type="Pfam" id="PF05331">
    <property type="entry name" value="DUF742"/>
    <property type="match status" value="1"/>
</dbReference>
<evidence type="ECO:0000313" key="3">
    <source>
        <dbReference type="Proteomes" id="UP000547510"/>
    </source>
</evidence>
<comment type="caution">
    <text evidence="2">The sequence shown here is derived from an EMBL/GenBank/DDBJ whole genome shotgun (WGS) entry which is preliminary data.</text>
</comment>
<accession>A0A841CIP0</accession>
<protein>
    <recommendedName>
        <fullName evidence="4">DUF742 domain-containing protein</fullName>
    </recommendedName>
</protein>
<dbReference type="EMBL" id="JACHJN010000005">
    <property type="protein sequence ID" value="MBB5956900.1"/>
    <property type="molecule type" value="Genomic_DNA"/>
</dbReference>
<evidence type="ECO:0000256" key="1">
    <source>
        <dbReference type="SAM" id="MobiDB-lite"/>
    </source>
</evidence>
<gene>
    <name evidence="2" type="ORF">FHS29_003493</name>
</gene>
<name>A0A841CIP0_9PSEU</name>
<dbReference type="InterPro" id="IPR007995">
    <property type="entry name" value="DUF742"/>
</dbReference>
<evidence type="ECO:0000313" key="2">
    <source>
        <dbReference type="EMBL" id="MBB5956900.1"/>
    </source>
</evidence>
<proteinExistence type="predicted"/>
<reference evidence="2 3" key="1">
    <citation type="submission" date="2020-08" db="EMBL/GenBank/DDBJ databases">
        <title>Genomic Encyclopedia of Type Strains, Phase III (KMG-III): the genomes of soil and plant-associated and newly described type strains.</title>
        <authorList>
            <person name="Whitman W."/>
        </authorList>
    </citation>
    <scope>NUCLEOTIDE SEQUENCE [LARGE SCALE GENOMIC DNA]</scope>
    <source>
        <strain evidence="2 3">CECT 8640</strain>
    </source>
</reference>
<dbReference type="PANTHER" id="PTHR36221">
    <property type="entry name" value="DUF742 DOMAIN-CONTAINING PROTEIN"/>
    <property type="match status" value="1"/>
</dbReference>
<organism evidence="2 3">
    <name type="scientific">Saccharothrix tamanrassetensis</name>
    <dbReference type="NCBI Taxonomy" id="1051531"/>
    <lineage>
        <taxon>Bacteria</taxon>
        <taxon>Bacillati</taxon>
        <taxon>Actinomycetota</taxon>
        <taxon>Actinomycetes</taxon>
        <taxon>Pseudonocardiales</taxon>
        <taxon>Pseudonocardiaceae</taxon>
        <taxon>Saccharothrix</taxon>
    </lineage>
</organism>